<proteinExistence type="predicted"/>
<keyword evidence="1" id="KW-0614">Plasmid</keyword>
<evidence type="ECO:0000313" key="1">
    <source>
        <dbReference type="EMBL" id="UXY40478.1"/>
    </source>
</evidence>
<dbReference type="EMBL" id="CP106797">
    <property type="protein sequence ID" value="UXY40478.1"/>
    <property type="molecule type" value="Genomic_DNA"/>
</dbReference>
<evidence type="ECO:0000313" key="2">
    <source>
        <dbReference type="Proteomes" id="UP001060733"/>
    </source>
</evidence>
<gene>
    <name evidence="1" type="ORF">N8I86_38595</name>
</gene>
<accession>A0ABY6F1M0</accession>
<protein>
    <recommendedName>
        <fullName evidence="3">Protein kilB</fullName>
    </recommendedName>
</protein>
<keyword evidence="2" id="KW-1185">Reference proteome</keyword>
<reference evidence="1" key="1">
    <citation type="submission" date="2022-10" db="EMBL/GenBank/DDBJ databases">
        <authorList>
            <person name="Mo P."/>
        </authorList>
    </citation>
    <scope>NUCLEOTIDE SEQUENCE</scope>
    <source>
        <strain evidence="1">HUAS 14-6</strain>
        <plasmid evidence="1">punmamed3</plasmid>
    </source>
</reference>
<dbReference type="RefSeq" id="WP_263280314.1">
    <property type="nucleotide sequence ID" value="NZ_CP106797.1"/>
</dbReference>
<sequence length="190" mass="20707">MTITPVALALISTGAGLLGSVIGTVGALVSSSLSQRATRDREADFKVWERRADAIEEAHRKMLALGNARELAWARRELPSGLSPADLDPGHQDEQFRLVVTKLTLYTTPELVRAYRNSNEAFLKSLLGIQRVQLALAQPGGESDRPRRQRNINAAVAVATRAIEESKAADEQLEAALRTAAALTASRRRR</sequence>
<dbReference type="Proteomes" id="UP001060733">
    <property type="component" value="Plasmid punmamed3"/>
</dbReference>
<organism evidence="1 2">
    <name type="scientific">Streptomyces albidocamelliae</name>
    <dbReference type="NCBI Taxonomy" id="2981135"/>
    <lineage>
        <taxon>Bacteria</taxon>
        <taxon>Bacillati</taxon>
        <taxon>Actinomycetota</taxon>
        <taxon>Actinomycetes</taxon>
        <taxon>Kitasatosporales</taxon>
        <taxon>Streptomycetaceae</taxon>
        <taxon>Streptomyces</taxon>
    </lineage>
</organism>
<name>A0ABY6F1M0_9ACTN</name>
<evidence type="ECO:0008006" key="3">
    <source>
        <dbReference type="Google" id="ProtNLM"/>
    </source>
</evidence>
<geneLocation type="plasmid" evidence="1 2">
    <name>punmamed3</name>
</geneLocation>